<dbReference type="OrthoDB" id="9811198at2"/>
<evidence type="ECO:0000259" key="8">
    <source>
        <dbReference type="Pfam" id="PF02308"/>
    </source>
</evidence>
<dbReference type="Proteomes" id="UP000046155">
    <property type="component" value="Unassembled WGS sequence"/>
</dbReference>
<comment type="subcellular location">
    <subcellularLocation>
        <location evidence="1">Cell membrane</location>
        <topology evidence="1">Multi-pass membrane protein</topology>
    </subcellularLocation>
</comment>
<keyword evidence="6 7" id="KW-0472">Membrane</keyword>
<name>A0A0B7MK53_9FIRM</name>
<dbReference type="Pfam" id="PF02308">
    <property type="entry name" value="MgtC"/>
    <property type="match status" value="1"/>
</dbReference>
<feature type="domain" description="MgtC/SapB/SrpB/YhiD N-terminal" evidence="8">
    <location>
        <begin position="11"/>
        <end position="137"/>
    </location>
</feature>
<dbReference type="InterPro" id="IPR003416">
    <property type="entry name" value="MgtC/SapB/SrpB/YhiD_fam"/>
</dbReference>
<evidence type="ECO:0000256" key="5">
    <source>
        <dbReference type="ARBA" id="ARBA00022989"/>
    </source>
</evidence>
<keyword evidence="4 7" id="KW-0812">Transmembrane</keyword>
<accession>A0A0B7MK53</accession>
<comment type="similarity">
    <text evidence="2">Belongs to the MgtC/SapB family.</text>
</comment>
<evidence type="ECO:0000313" key="9">
    <source>
        <dbReference type="EMBL" id="CEO88052.1"/>
    </source>
</evidence>
<feature type="transmembrane region" description="Helical" evidence="7">
    <location>
        <begin position="7"/>
        <end position="24"/>
    </location>
</feature>
<dbReference type="PANTHER" id="PTHR33778">
    <property type="entry name" value="PROTEIN MGTC"/>
    <property type="match status" value="1"/>
</dbReference>
<dbReference type="RefSeq" id="WP_052835266.1">
    <property type="nucleotide sequence ID" value="NZ_CDRZ01000049.1"/>
</dbReference>
<dbReference type="PANTHER" id="PTHR33778:SF1">
    <property type="entry name" value="MAGNESIUM TRANSPORTER YHID-RELATED"/>
    <property type="match status" value="1"/>
</dbReference>
<evidence type="ECO:0000313" key="10">
    <source>
        <dbReference type="Proteomes" id="UP000046155"/>
    </source>
</evidence>
<dbReference type="GO" id="GO:0005886">
    <property type="term" value="C:plasma membrane"/>
    <property type="evidence" value="ECO:0007669"/>
    <property type="project" value="UniProtKB-SubCell"/>
</dbReference>
<proteinExistence type="inferred from homology"/>
<feature type="transmembrane region" description="Helical" evidence="7">
    <location>
        <begin position="36"/>
        <end position="54"/>
    </location>
</feature>
<dbReference type="EMBL" id="CDRZ01000049">
    <property type="protein sequence ID" value="CEO88052.1"/>
    <property type="molecule type" value="Genomic_DNA"/>
</dbReference>
<reference evidence="10" key="1">
    <citation type="submission" date="2015-01" db="EMBL/GenBank/DDBJ databases">
        <authorList>
            <person name="Manzoor Shahid"/>
            <person name="Zubair Saima"/>
        </authorList>
    </citation>
    <scope>NUCLEOTIDE SEQUENCE [LARGE SCALE GENOMIC DNA]</scope>
    <source>
        <strain evidence="10">Sp3</strain>
    </source>
</reference>
<dbReference type="InterPro" id="IPR049177">
    <property type="entry name" value="MgtC_SapB_SrpB_YhiD_N"/>
</dbReference>
<dbReference type="AlphaFoldDB" id="A0A0B7MK53"/>
<organism evidence="9 10">
    <name type="scientific">Syntrophaceticus schinkii</name>
    <dbReference type="NCBI Taxonomy" id="499207"/>
    <lineage>
        <taxon>Bacteria</taxon>
        <taxon>Bacillati</taxon>
        <taxon>Bacillota</taxon>
        <taxon>Clostridia</taxon>
        <taxon>Thermoanaerobacterales</taxon>
        <taxon>Thermoanaerobacterales Family III. Incertae Sedis</taxon>
        <taxon>Syntrophaceticus</taxon>
    </lineage>
</organism>
<gene>
    <name evidence="9" type="ORF">SSCH_1420002</name>
</gene>
<evidence type="ECO:0000256" key="4">
    <source>
        <dbReference type="ARBA" id="ARBA00022692"/>
    </source>
</evidence>
<keyword evidence="10" id="KW-1185">Reference proteome</keyword>
<sequence length="165" mass="18062">MLSQSEIILRMFVSLLVGVIIGYERSYNQKTAGVRTYSLVCIGATLFMIISVYGLPSLSSIYNFYGFRLDPGRVAAQIVTGIGFVGAGAIWKDRGNIRGLTTAANLWVTAGLGMAVGLGMYFLTFVSVVCVFLALYSSPLFCRLGLLKYPPEEENSKKKNKDISY</sequence>
<feature type="transmembrane region" description="Helical" evidence="7">
    <location>
        <begin position="74"/>
        <end position="91"/>
    </location>
</feature>
<dbReference type="PRINTS" id="PR01837">
    <property type="entry name" value="MGTCSAPBPROT"/>
</dbReference>
<evidence type="ECO:0000256" key="2">
    <source>
        <dbReference type="ARBA" id="ARBA00009298"/>
    </source>
</evidence>
<keyword evidence="3" id="KW-1003">Cell membrane</keyword>
<keyword evidence="5 7" id="KW-1133">Transmembrane helix</keyword>
<protein>
    <submittedName>
        <fullName evidence="9">MgtC/SapB transporter</fullName>
    </submittedName>
</protein>
<feature type="transmembrane region" description="Helical" evidence="7">
    <location>
        <begin position="103"/>
        <end position="136"/>
    </location>
</feature>
<evidence type="ECO:0000256" key="7">
    <source>
        <dbReference type="SAM" id="Phobius"/>
    </source>
</evidence>
<evidence type="ECO:0000256" key="6">
    <source>
        <dbReference type="ARBA" id="ARBA00023136"/>
    </source>
</evidence>
<evidence type="ECO:0000256" key="1">
    <source>
        <dbReference type="ARBA" id="ARBA00004651"/>
    </source>
</evidence>
<evidence type="ECO:0000256" key="3">
    <source>
        <dbReference type="ARBA" id="ARBA00022475"/>
    </source>
</evidence>